<keyword evidence="5" id="KW-0547">Nucleotide-binding</keyword>
<evidence type="ECO:0000256" key="1">
    <source>
        <dbReference type="ARBA" id="ARBA00000085"/>
    </source>
</evidence>
<dbReference type="SMART" id="SM00448">
    <property type="entry name" value="REC"/>
    <property type="match status" value="2"/>
</dbReference>
<organism evidence="15 16">
    <name type="scientific">Pseudooceanicola lipolyticus</name>
    <dbReference type="NCBI Taxonomy" id="2029104"/>
    <lineage>
        <taxon>Bacteria</taxon>
        <taxon>Pseudomonadati</taxon>
        <taxon>Pseudomonadota</taxon>
        <taxon>Alphaproteobacteria</taxon>
        <taxon>Rhodobacterales</taxon>
        <taxon>Paracoccaceae</taxon>
        <taxon>Pseudooceanicola</taxon>
    </lineage>
</organism>
<dbReference type="OrthoDB" id="9801651at2"/>
<dbReference type="InterPro" id="IPR005467">
    <property type="entry name" value="His_kinase_dom"/>
</dbReference>
<keyword evidence="7" id="KW-0067">ATP-binding</keyword>
<keyword evidence="12" id="KW-0175">Coiled coil</keyword>
<accession>A0A2M8IUK3</accession>
<comment type="caution">
    <text evidence="15">The sequence shown here is derived from an EMBL/GenBank/DDBJ whole genome shotgun (WGS) entry which is preliminary data.</text>
</comment>
<feature type="domain" description="Histidine kinase" evidence="13">
    <location>
        <begin position="222"/>
        <end position="444"/>
    </location>
</feature>
<dbReference type="InterPro" id="IPR011006">
    <property type="entry name" value="CheY-like_superfamily"/>
</dbReference>
<evidence type="ECO:0000256" key="6">
    <source>
        <dbReference type="ARBA" id="ARBA00022777"/>
    </source>
</evidence>
<dbReference type="Proteomes" id="UP000231553">
    <property type="component" value="Unassembled WGS sequence"/>
</dbReference>
<dbReference type="SUPFAM" id="SSF52172">
    <property type="entry name" value="CheY-like"/>
    <property type="match status" value="2"/>
</dbReference>
<dbReference type="PRINTS" id="PR00344">
    <property type="entry name" value="BCTRLSENSOR"/>
</dbReference>
<dbReference type="RefSeq" id="WP_100164784.1">
    <property type="nucleotide sequence ID" value="NZ_PGTB01000224.1"/>
</dbReference>
<dbReference type="InterPro" id="IPR003661">
    <property type="entry name" value="HisK_dim/P_dom"/>
</dbReference>
<dbReference type="SMART" id="SM00387">
    <property type="entry name" value="HATPase_c"/>
    <property type="match status" value="1"/>
</dbReference>
<dbReference type="FunFam" id="3.30.565.10:FF:000010">
    <property type="entry name" value="Sensor histidine kinase RcsC"/>
    <property type="match status" value="1"/>
</dbReference>
<protein>
    <recommendedName>
        <fullName evidence="10">Sensory/regulatory protein RpfC</fullName>
        <ecNumber evidence="2">2.7.13.3</ecNumber>
    </recommendedName>
</protein>
<dbReference type="InterPro" id="IPR003594">
    <property type="entry name" value="HATPase_dom"/>
</dbReference>
<evidence type="ECO:0000256" key="8">
    <source>
        <dbReference type="ARBA" id="ARBA00023012"/>
    </source>
</evidence>
<evidence type="ECO:0000256" key="11">
    <source>
        <dbReference type="PROSITE-ProRule" id="PRU00169"/>
    </source>
</evidence>
<dbReference type="InterPro" id="IPR001789">
    <property type="entry name" value="Sig_transdc_resp-reg_receiver"/>
</dbReference>
<evidence type="ECO:0000256" key="5">
    <source>
        <dbReference type="ARBA" id="ARBA00022741"/>
    </source>
</evidence>
<dbReference type="Pfam" id="PF02518">
    <property type="entry name" value="HATPase_c"/>
    <property type="match status" value="1"/>
</dbReference>
<feature type="domain" description="Response regulatory" evidence="14">
    <location>
        <begin position="585"/>
        <end position="703"/>
    </location>
</feature>
<dbReference type="SUPFAM" id="SSF55874">
    <property type="entry name" value="ATPase domain of HSP90 chaperone/DNA topoisomerase II/histidine kinase"/>
    <property type="match status" value="1"/>
</dbReference>
<evidence type="ECO:0000256" key="4">
    <source>
        <dbReference type="ARBA" id="ARBA00022679"/>
    </source>
</evidence>
<dbReference type="FunFam" id="1.10.287.130:FF:000002">
    <property type="entry name" value="Two-component osmosensing histidine kinase"/>
    <property type="match status" value="1"/>
</dbReference>
<dbReference type="AlphaFoldDB" id="A0A2M8IUK3"/>
<comment type="caution">
    <text evidence="11">Lacks conserved residue(s) required for the propagation of feature annotation.</text>
</comment>
<dbReference type="PROSITE" id="PS50109">
    <property type="entry name" value="HIS_KIN"/>
    <property type="match status" value="1"/>
</dbReference>
<sequence>MSLANKLAEERRARLAAQRLLELKQAELSAANRKLGRHALALTRQIGETRAEVATVRDENERVKTDLSTANQKIEIAERRLWQAIQIIEDAFAFFDADGVMLSANSAYVAAFDGLDEVAPGVTYPRLLQLLTDEGLVNTEDLDPDEWRARMLARWLTPNPEPMVIRWWNGAYFRMIDQRGTGADTVSMVLNITDTIRQQHALKTARAEAELANRAKSAFLANMSHEIRTPMNGVVGMAELLMDTELDEEQRLYVNTIRSSGEALLVIINDVLDYSKIEADKLALHREAFDLERCIHEVVMLLQASARDKGLAILVDYDLFLPTRFLGDPGRIRQVMTNLAGNAVKFTAAGHVLIRVTGVIDTEGALCSVHVAVEDTGVGIPADQLDQIFGEFTQAHDGAGQAFGGTGLGLAISRRLIGLMGGTVWVDSTEGEGSCFGFRLRLPPADGVQPDPPPLPETLRRVLVVDSRNANQQLLQRQLGQLGRDTVLCASGAEALAAINDDIDLVISAHHMAGMDGLELAEALRNRGWTVPILLLSACPGQLQSEPRFRHVTGLLPQPCPRDSLLAQLAALGPARAPEGARPMRVLAAEDNKTNQLVFRKMVKTLEIDLRFADDGEEAVELFRSFDPDLIFMDISMPRMSGTEATRAIRALEAQAGGHVPIVALTAHAITGDADAILESGMDHFMAKPLSKAAIHQMIARCCPAGARPPGGAEAIQAS</sequence>
<dbReference type="EMBL" id="PGTB01000224">
    <property type="protein sequence ID" value="PJE34188.1"/>
    <property type="molecule type" value="Genomic_DNA"/>
</dbReference>
<proteinExistence type="predicted"/>
<dbReference type="PROSITE" id="PS50110">
    <property type="entry name" value="RESPONSE_REGULATORY"/>
    <property type="match status" value="2"/>
</dbReference>
<evidence type="ECO:0000259" key="14">
    <source>
        <dbReference type="PROSITE" id="PS50110"/>
    </source>
</evidence>
<keyword evidence="8" id="KW-0902">Two-component regulatory system</keyword>
<dbReference type="SMART" id="SM00388">
    <property type="entry name" value="HisKA"/>
    <property type="match status" value="1"/>
</dbReference>
<dbReference type="InterPro" id="IPR004358">
    <property type="entry name" value="Sig_transdc_His_kin-like_C"/>
</dbReference>
<evidence type="ECO:0000313" key="16">
    <source>
        <dbReference type="Proteomes" id="UP000231553"/>
    </source>
</evidence>
<dbReference type="InterPro" id="IPR036890">
    <property type="entry name" value="HATPase_C_sf"/>
</dbReference>
<evidence type="ECO:0000256" key="2">
    <source>
        <dbReference type="ARBA" id="ARBA00012438"/>
    </source>
</evidence>
<evidence type="ECO:0000256" key="12">
    <source>
        <dbReference type="SAM" id="Coils"/>
    </source>
</evidence>
<evidence type="ECO:0000256" key="10">
    <source>
        <dbReference type="ARBA" id="ARBA00068150"/>
    </source>
</evidence>
<gene>
    <name evidence="15" type="ORF">CVM52_23590</name>
</gene>
<dbReference type="Pfam" id="PF00512">
    <property type="entry name" value="HisKA"/>
    <property type="match status" value="1"/>
</dbReference>
<dbReference type="CDD" id="cd17546">
    <property type="entry name" value="REC_hyHK_CKI1_RcsC-like"/>
    <property type="match status" value="1"/>
</dbReference>
<dbReference type="CDD" id="cd00156">
    <property type="entry name" value="REC"/>
    <property type="match status" value="1"/>
</dbReference>
<feature type="coiled-coil region" evidence="12">
    <location>
        <begin position="53"/>
        <end position="80"/>
    </location>
</feature>
<evidence type="ECO:0000256" key="7">
    <source>
        <dbReference type="ARBA" id="ARBA00022840"/>
    </source>
</evidence>
<name>A0A2M8IUK3_9RHOB</name>
<dbReference type="GO" id="GO:0005524">
    <property type="term" value="F:ATP binding"/>
    <property type="evidence" value="ECO:0007669"/>
    <property type="project" value="UniProtKB-KW"/>
</dbReference>
<keyword evidence="16" id="KW-1185">Reference proteome</keyword>
<feature type="domain" description="Response regulatory" evidence="14">
    <location>
        <begin position="461"/>
        <end position="573"/>
    </location>
</feature>
<feature type="modified residue" description="4-aspartylphosphate" evidence="11">
    <location>
        <position position="634"/>
    </location>
</feature>
<dbReference type="SUPFAM" id="SSF47384">
    <property type="entry name" value="Homodimeric domain of signal transducing histidine kinase"/>
    <property type="match status" value="1"/>
</dbReference>
<dbReference type="Gene3D" id="1.10.287.130">
    <property type="match status" value="1"/>
</dbReference>
<dbReference type="Gene3D" id="3.40.50.2300">
    <property type="match status" value="2"/>
</dbReference>
<dbReference type="PANTHER" id="PTHR45339">
    <property type="entry name" value="HYBRID SIGNAL TRANSDUCTION HISTIDINE KINASE J"/>
    <property type="match status" value="1"/>
</dbReference>
<evidence type="ECO:0000313" key="15">
    <source>
        <dbReference type="EMBL" id="PJE34188.1"/>
    </source>
</evidence>
<evidence type="ECO:0000259" key="13">
    <source>
        <dbReference type="PROSITE" id="PS50109"/>
    </source>
</evidence>
<keyword evidence="6 15" id="KW-0418">Kinase</keyword>
<reference evidence="15 16" key="1">
    <citation type="journal article" date="2018" name="Int. J. Syst. Evol. Microbiol.">
        <title>Pseudooceanicola lipolyticus sp. nov., a marine alphaproteobacterium, reclassification of Oceanicola flagellatus as Pseudooceanicola flagellatus comb. nov. and emended description of the genus Pseudooceanicola.</title>
        <authorList>
            <person name="Huang M.-M."/>
            <person name="Guo L.-L."/>
            <person name="Wu Y.-H."/>
            <person name="Lai Q.-L."/>
            <person name="Shao Z.-Z."/>
            <person name="Wang C.-S."/>
            <person name="Wu M."/>
            <person name="Xu X.-W."/>
        </authorList>
    </citation>
    <scope>NUCLEOTIDE SEQUENCE [LARGE SCALE GENOMIC DNA]</scope>
    <source>
        <strain evidence="15 16">157</strain>
    </source>
</reference>
<dbReference type="CDD" id="cd16922">
    <property type="entry name" value="HATPase_EvgS-ArcB-TorS-like"/>
    <property type="match status" value="1"/>
</dbReference>
<dbReference type="Pfam" id="PF00072">
    <property type="entry name" value="Response_reg"/>
    <property type="match status" value="2"/>
</dbReference>
<evidence type="ECO:0000256" key="3">
    <source>
        <dbReference type="ARBA" id="ARBA00022553"/>
    </source>
</evidence>
<dbReference type="InterPro" id="IPR036097">
    <property type="entry name" value="HisK_dim/P_sf"/>
</dbReference>
<evidence type="ECO:0000256" key="9">
    <source>
        <dbReference type="ARBA" id="ARBA00064003"/>
    </source>
</evidence>
<keyword evidence="4" id="KW-0808">Transferase</keyword>
<comment type="subunit">
    <text evidence="9">At low DSF concentrations, interacts with RpfF.</text>
</comment>
<comment type="catalytic activity">
    <reaction evidence="1">
        <text>ATP + protein L-histidine = ADP + protein N-phospho-L-histidine.</text>
        <dbReference type="EC" id="2.7.13.3"/>
    </reaction>
</comment>
<dbReference type="GO" id="GO:0000155">
    <property type="term" value="F:phosphorelay sensor kinase activity"/>
    <property type="evidence" value="ECO:0007669"/>
    <property type="project" value="InterPro"/>
</dbReference>
<dbReference type="PANTHER" id="PTHR45339:SF5">
    <property type="entry name" value="HISTIDINE KINASE"/>
    <property type="match status" value="1"/>
</dbReference>
<dbReference type="Gene3D" id="3.30.565.10">
    <property type="entry name" value="Histidine kinase-like ATPase, C-terminal domain"/>
    <property type="match status" value="1"/>
</dbReference>
<dbReference type="CDD" id="cd00082">
    <property type="entry name" value="HisKA"/>
    <property type="match status" value="1"/>
</dbReference>
<dbReference type="EC" id="2.7.13.3" evidence="2"/>
<keyword evidence="3 11" id="KW-0597">Phosphoprotein</keyword>